<sequence length="77" mass="8820">MVFEVVLRQTISLTGFASSTPCTERTGPLSLKKSRQRIPYGRNDQPSRLLPRRHLSRVLERTPNWGLELLLFKSIAV</sequence>
<evidence type="ECO:0000313" key="1">
    <source>
        <dbReference type="EMBL" id="VDO02850.1"/>
    </source>
</evidence>
<dbReference type="AlphaFoldDB" id="A0A0R3TIV3"/>
<organism evidence="3">
    <name type="scientific">Rodentolepis nana</name>
    <name type="common">Dwarf tapeworm</name>
    <name type="synonym">Hymenolepis nana</name>
    <dbReference type="NCBI Taxonomy" id="102285"/>
    <lineage>
        <taxon>Eukaryota</taxon>
        <taxon>Metazoa</taxon>
        <taxon>Spiralia</taxon>
        <taxon>Lophotrochozoa</taxon>
        <taxon>Platyhelminthes</taxon>
        <taxon>Cestoda</taxon>
        <taxon>Eucestoda</taxon>
        <taxon>Cyclophyllidea</taxon>
        <taxon>Hymenolepididae</taxon>
        <taxon>Rodentolepis</taxon>
    </lineage>
</organism>
<name>A0A0R3TIV3_RODNA</name>
<reference evidence="1 2" key="2">
    <citation type="submission" date="2018-11" db="EMBL/GenBank/DDBJ databases">
        <authorList>
            <consortium name="Pathogen Informatics"/>
        </authorList>
    </citation>
    <scope>NUCLEOTIDE SEQUENCE [LARGE SCALE GENOMIC DNA]</scope>
</reference>
<protein>
    <submittedName>
        <fullName evidence="1 3">Uncharacterized protein</fullName>
    </submittedName>
</protein>
<accession>A0A0R3TIV3</accession>
<reference evidence="3" key="1">
    <citation type="submission" date="2017-02" db="UniProtKB">
        <authorList>
            <consortium name="WormBaseParasite"/>
        </authorList>
    </citation>
    <scope>IDENTIFICATION</scope>
</reference>
<evidence type="ECO:0000313" key="2">
    <source>
        <dbReference type="Proteomes" id="UP000278807"/>
    </source>
</evidence>
<dbReference type="WBParaSite" id="HNAJ_0000699401-mRNA-1">
    <property type="protein sequence ID" value="HNAJ_0000699401-mRNA-1"/>
    <property type="gene ID" value="HNAJ_0000699401"/>
</dbReference>
<gene>
    <name evidence="1" type="ORF">HNAJ_LOCUS6990</name>
</gene>
<dbReference type="EMBL" id="UZAE01009519">
    <property type="protein sequence ID" value="VDO02850.1"/>
    <property type="molecule type" value="Genomic_DNA"/>
</dbReference>
<keyword evidence="2" id="KW-1185">Reference proteome</keyword>
<dbReference type="Proteomes" id="UP000278807">
    <property type="component" value="Unassembled WGS sequence"/>
</dbReference>
<evidence type="ECO:0000313" key="3">
    <source>
        <dbReference type="WBParaSite" id="HNAJ_0000699401-mRNA-1"/>
    </source>
</evidence>
<proteinExistence type="predicted"/>